<dbReference type="STRING" id="1858805.M5G1U5"/>
<dbReference type="OMA" id="QLWIVPP"/>
<keyword evidence="10" id="KW-1185">Reference proteome</keyword>
<dbReference type="GeneID" id="63691917"/>
<dbReference type="Pfam" id="PF07691">
    <property type="entry name" value="PA14"/>
    <property type="match status" value="1"/>
</dbReference>
<dbReference type="InterPro" id="IPR019800">
    <property type="entry name" value="Glyco_hydro_3_AS"/>
</dbReference>
<dbReference type="Pfam" id="PF14310">
    <property type="entry name" value="Fn3-like"/>
    <property type="match status" value="1"/>
</dbReference>
<dbReference type="GO" id="GO:0008422">
    <property type="term" value="F:beta-glucosidase activity"/>
    <property type="evidence" value="ECO:0007669"/>
    <property type="project" value="UniProtKB-EC"/>
</dbReference>
<dbReference type="InterPro" id="IPR001764">
    <property type="entry name" value="Glyco_hydro_3_N"/>
</dbReference>
<dbReference type="HOGENOM" id="CLU_004542_4_0_1"/>
<dbReference type="InterPro" id="IPR026891">
    <property type="entry name" value="Fn3-like"/>
</dbReference>
<dbReference type="Gene3D" id="2.60.40.10">
    <property type="entry name" value="Immunoglobulins"/>
    <property type="match status" value="1"/>
</dbReference>
<dbReference type="RefSeq" id="XP_040629568.1">
    <property type="nucleotide sequence ID" value="XM_040776855.1"/>
</dbReference>
<proteinExistence type="inferred from homology"/>
<dbReference type="Gene3D" id="2.60.120.260">
    <property type="entry name" value="Galactose-binding domain-like"/>
    <property type="match status" value="1"/>
</dbReference>
<dbReference type="OrthoDB" id="47059at2759"/>
<dbReference type="Gene3D" id="3.40.50.1700">
    <property type="entry name" value="Glycoside hydrolase family 3 C-terminal domain"/>
    <property type="match status" value="1"/>
</dbReference>
<dbReference type="Gene3D" id="3.20.20.300">
    <property type="entry name" value="Glycoside hydrolase, family 3, N-terminal domain"/>
    <property type="match status" value="1"/>
</dbReference>
<keyword evidence="4 7" id="KW-0378">Hydrolase</keyword>
<dbReference type="PROSITE" id="PS00775">
    <property type="entry name" value="GLYCOSYL_HYDROL_F3"/>
    <property type="match status" value="1"/>
</dbReference>
<evidence type="ECO:0000313" key="10">
    <source>
        <dbReference type="Proteomes" id="UP000030653"/>
    </source>
</evidence>
<organism evidence="9 10">
    <name type="scientific">Dacryopinax primogenitus (strain DJM 731)</name>
    <name type="common">Brown rot fungus</name>
    <dbReference type="NCBI Taxonomy" id="1858805"/>
    <lineage>
        <taxon>Eukaryota</taxon>
        <taxon>Fungi</taxon>
        <taxon>Dikarya</taxon>
        <taxon>Basidiomycota</taxon>
        <taxon>Agaricomycotina</taxon>
        <taxon>Dacrymycetes</taxon>
        <taxon>Dacrymycetales</taxon>
        <taxon>Dacrymycetaceae</taxon>
        <taxon>Dacryopinax</taxon>
    </lineage>
</organism>
<comment type="pathway">
    <text evidence="7">Glycan metabolism; cellulose degradation.</text>
</comment>
<dbReference type="FunFam" id="2.60.40.10:FF:000495">
    <property type="entry name" value="Periplasmic beta-glucosidase"/>
    <property type="match status" value="1"/>
</dbReference>
<dbReference type="InterPro" id="IPR017853">
    <property type="entry name" value="GH"/>
</dbReference>
<dbReference type="InterPro" id="IPR002772">
    <property type="entry name" value="Glyco_hydro_3_C"/>
</dbReference>
<evidence type="ECO:0000256" key="1">
    <source>
        <dbReference type="ARBA" id="ARBA00000448"/>
    </source>
</evidence>
<dbReference type="PANTHER" id="PTHR42715">
    <property type="entry name" value="BETA-GLUCOSIDASE"/>
    <property type="match status" value="1"/>
</dbReference>
<dbReference type="InterPro" id="IPR037524">
    <property type="entry name" value="PA14/GLEYA"/>
</dbReference>
<dbReference type="SMART" id="SM00758">
    <property type="entry name" value="PA14"/>
    <property type="match status" value="1"/>
</dbReference>
<keyword evidence="6 7" id="KW-0326">Glycosidase</keyword>
<feature type="domain" description="PA14" evidence="8">
    <location>
        <begin position="373"/>
        <end position="530"/>
    </location>
</feature>
<dbReference type="SMART" id="SM01217">
    <property type="entry name" value="Fn3_like"/>
    <property type="match status" value="1"/>
</dbReference>
<keyword evidence="7" id="KW-0624">Polysaccharide degradation</keyword>
<dbReference type="AlphaFoldDB" id="M5G1U5"/>
<dbReference type="GO" id="GO:0030245">
    <property type="term" value="P:cellulose catabolic process"/>
    <property type="evidence" value="ECO:0007669"/>
    <property type="project" value="UniProtKB-UniPathway"/>
</dbReference>
<dbReference type="UniPathway" id="UPA00696"/>
<dbReference type="Pfam" id="PF00933">
    <property type="entry name" value="Glyco_hydro_3"/>
    <property type="match status" value="1"/>
</dbReference>
<gene>
    <name evidence="9" type="ORF">DACRYDRAFT_88435</name>
</gene>
<evidence type="ECO:0000259" key="8">
    <source>
        <dbReference type="PROSITE" id="PS51820"/>
    </source>
</evidence>
<evidence type="ECO:0000256" key="7">
    <source>
        <dbReference type="RuleBase" id="RU361161"/>
    </source>
</evidence>
<dbReference type="SUPFAM" id="SSF51445">
    <property type="entry name" value="(Trans)glycosidases"/>
    <property type="match status" value="1"/>
</dbReference>
<evidence type="ECO:0000256" key="2">
    <source>
        <dbReference type="ARBA" id="ARBA00005336"/>
    </source>
</evidence>
<dbReference type="InterPro" id="IPR036962">
    <property type="entry name" value="Glyco_hydro_3_N_sf"/>
</dbReference>
<dbReference type="Pfam" id="PF01915">
    <property type="entry name" value="Glyco_hydro_3_C"/>
    <property type="match status" value="1"/>
</dbReference>
<dbReference type="PRINTS" id="PR00133">
    <property type="entry name" value="GLHYDRLASE3"/>
</dbReference>
<comment type="catalytic activity">
    <reaction evidence="1 7">
        <text>Hydrolysis of terminal, non-reducing beta-D-glucosyl residues with release of beta-D-glucose.</text>
        <dbReference type="EC" id="3.2.1.21"/>
    </reaction>
</comment>
<evidence type="ECO:0000313" key="9">
    <source>
        <dbReference type="EMBL" id="EJU02674.1"/>
    </source>
</evidence>
<dbReference type="InterPro" id="IPR013783">
    <property type="entry name" value="Ig-like_fold"/>
</dbReference>
<sequence length="788" mass="85811">MTISKEIDVEQTISSLSIRDKVKFLSAANFWHLAGHPDAGIGSVRVSDGPNGVRGIQFFNRTQASCFPCAAGLASSFDLDLIRSVGRALGDEARLQGAHILLGPPVNMHQNPLGGRSFECFSEDPVSSGLAGAAHVQGLQERGVAACLKHFVANEQEYERYSVDSVVPEHALREVYLEPFRLVMKHAPPKCLMTAHNRVNGTHASENANLLQDILRKEWNWDGLVLSDWTGVYSVVESVKAGLDVEFPGPGVMRGPPLNRSLQAGKLTSEDVDARVRNVLKLHNYAVRSGIPFDAPEESVDTPELRALLRKAASSSIVLLKNTKSVLPLAPKLGQKIAVIGPNAFTAQISGGGSAEVNASYRVSPLQGIWEAAEEAGAQVKYAMGAAAFRFVPNIDIYIVQSNTRQSSSFMLMDGIPLDLVGPIPYICVSATFTPTVSGPWLFGLTSVGEANLFLNGELLIDNNKAYVPGETFFGQGSMEKRNLVQHMEKGKQYEIKVRMHLSSQRAGHGPVAFTGTLKLGAIPSLEESTAIMEAVEVAKACDASLPGSINPLVSAVLAVNPNTVVVNQSGTPVSMPWLDQAPAVVQAFSGGNELGHGLADVLFGKVNPSGKLAVTFPKRLEDCNTYESFGITTPTPGKVYYTEGIYVGYKHVLCRDSVLFRVWAVLLLRWHFRPSANRVPSRFPLRVTNTGAVYGAEVVQVYVSELSPPLPEVPRELKGFTKIFLKPGESTSARVKLDREAFRYWDERHAEWRAEKGKYEILVRASTRDVRLRGTVELGNRLQWTGM</sequence>
<evidence type="ECO:0000256" key="5">
    <source>
        <dbReference type="ARBA" id="ARBA00023277"/>
    </source>
</evidence>
<name>M5G1U5_DACPD</name>
<accession>M5G1U5</accession>
<reference evidence="9 10" key="1">
    <citation type="journal article" date="2012" name="Science">
        <title>The Paleozoic origin of enzymatic lignin decomposition reconstructed from 31 fungal genomes.</title>
        <authorList>
            <person name="Floudas D."/>
            <person name="Binder M."/>
            <person name="Riley R."/>
            <person name="Barry K."/>
            <person name="Blanchette R.A."/>
            <person name="Henrissat B."/>
            <person name="Martinez A.T."/>
            <person name="Otillar R."/>
            <person name="Spatafora J.W."/>
            <person name="Yadav J.S."/>
            <person name="Aerts A."/>
            <person name="Benoit I."/>
            <person name="Boyd A."/>
            <person name="Carlson A."/>
            <person name="Copeland A."/>
            <person name="Coutinho P.M."/>
            <person name="de Vries R.P."/>
            <person name="Ferreira P."/>
            <person name="Findley K."/>
            <person name="Foster B."/>
            <person name="Gaskell J."/>
            <person name="Glotzer D."/>
            <person name="Gorecki P."/>
            <person name="Heitman J."/>
            <person name="Hesse C."/>
            <person name="Hori C."/>
            <person name="Igarashi K."/>
            <person name="Jurgens J.A."/>
            <person name="Kallen N."/>
            <person name="Kersten P."/>
            <person name="Kohler A."/>
            <person name="Kuees U."/>
            <person name="Kumar T.K.A."/>
            <person name="Kuo A."/>
            <person name="LaButti K."/>
            <person name="Larrondo L.F."/>
            <person name="Lindquist E."/>
            <person name="Ling A."/>
            <person name="Lombard V."/>
            <person name="Lucas S."/>
            <person name="Lundell T."/>
            <person name="Martin R."/>
            <person name="McLaughlin D.J."/>
            <person name="Morgenstern I."/>
            <person name="Morin E."/>
            <person name="Murat C."/>
            <person name="Nagy L.G."/>
            <person name="Nolan M."/>
            <person name="Ohm R.A."/>
            <person name="Patyshakuliyeva A."/>
            <person name="Rokas A."/>
            <person name="Ruiz-Duenas F.J."/>
            <person name="Sabat G."/>
            <person name="Salamov A."/>
            <person name="Samejima M."/>
            <person name="Schmutz J."/>
            <person name="Slot J.C."/>
            <person name="St John F."/>
            <person name="Stenlid J."/>
            <person name="Sun H."/>
            <person name="Sun S."/>
            <person name="Syed K."/>
            <person name="Tsang A."/>
            <person name="Wiebenga A."/>
            <person name="Young D."/>
            <person name="Pisabarro A."/>
            <person name="Eastwood D.C."/>
            <person name="Martin F."/>
            <person name="Cullen D."/>
            <person name="Grigoriev I.V."/>
            <person name="Hibbett D.S."/>
        </authorList>
    </citation>
    <scope>NUCLEOTIDE SEQUENCE [LARGE SCALE GENOMIC DNA]</scope>
    <source>
        <strain evidence="9 10">DJM-731 SS1</strain>
    </source>
</reference>
<evidence type="ECO:0000256" key="6">
    <source>
        <dbReference type="ARBA" id="ARBA00023295"/>
    </source>
</evidence>
<dbReference type="Proteomes" id="UP000030653">
    <property type="component" value="Unassembled WGS sequence"/>
</dbReference>
<dbReference type="EMBL" id="JH795861">
    <property type="protein sequence ID" value="EJU02674.1"/>
    <property type="molecule type" value="Genomic_DNA"/>
</dbReference>
<protein>
    <recommendedName>
        <fullName evidence="3 7">beta-glucosidase</fullName>
        <ecNumber evidence="3 7">3.2.1.21</ecNumber>
    </recommendedName>
</protein>
<dbReference type="SUPFAM" id="SSF52279">
    <property type="entry name" value="Beta-D-glucan exohydrolase, C-terminal domain"/>
    <property type="match status" value="2"/>
</dbReference>
<dbReference type="InterPro" id="IPR050288">
    <property type="entry name" value="Cellulose_deg_GH3"/>
</dbReference>
<dbReference type="PROSITE" id="PS51820">
    <property type="entry name" value="PA14"/>
    <property type="match status" value="1"/>
</dbReference>
<comment type="similarity">
    <text evidence="2 7">Belongs to the glycosyl hydrolase 3 family.</text>
</comment>
<keyword evidence="5 7" id="KW-0119">Carbohydrate metabolism</keyword>
<dbReference type="SUPFAM" id="SSF56988">
    <property type="entry name" value="Anthrax protective antigen"/>
    <property type="match status" value="1"/>
</dbReference>
<evidence type="ECO:0000256" key="3">
    <source>
        <dbReference type="ARBA" id="ARBA00012744"/>
    </source>
</evidence>
<evidence type="ECO:0000256" key="4">
    <source>
        <dbReference type="ARBA" id="ARBA00022801"/>
    </source>
</evidence>
<dbReference type="EC" id="3.2.1.21" evidence="3 7"/>
<dbReference type="InterPro" id="IPR011658">
    <property type="entry name" value="PA14_dom"/>
</dbReference>
<dbReference type="PANTHER" id="PTHR42715:SF10">
    <property type="entry name" value="BETA-GLUCOSIDASE"/>
    <property type="match status" value="1"/>
</dbReference>
<dbReference type="InterPro" id="IPR036881">
    <property type="entry name" value="Glyco_hydro_3_C_sf"/>
</dbReference>